<dbReference type="Proteomes" id="UP001465755">
    <property type="component" value="Unassembled WGS sequence"/>
</dbReference>
<organism evidence="6 7">
    <name type="scientific">Symbiochloris irregularis</name>
    <dbReference type="NCBI Taxonomy" id="706552"/>
    <lineage>
        <taxon>Eukaryota</taxon>
        <taxon>Viridiplantae</taxon>
        <taxon>Chlorophyta</taxon>
        <taxon>core chlorophytes</taxon>
        <taxon>Trebouxiophyceae</taxon>
        <taxon>Trebouxiales</taxon>
        <taxon>Trebouxiaceae</taxon>
        <taxon>Symbiochloris</taxon>
    </lineage>
</organism>
<evidence type="ECO:0008006" key="8">
    <source>
        <dbReference type="Google" id="ProtNLM"/>
    </source>
</evidence>
<dbReference type="InterPro" id="IPR001117">
    <property type="entry name" value="Cu-oxidase_2nd"/>
</dbReference>
<keyword evidence="7" id="KW-1185">Reference proteome</keyword>
<evidence type="ECO:0000256" key="2">
    <source>
        <dbReference type="SAM" id="SignalP"/>
    </source>
</evidence>
<gene>
    <name evidence="6" type="ORF">WJX73_006180</name>
</gene>
<feature type="domain" description="Plastocyanin-like" evidence="4">
    <location>
        <begin position="538"/>
        <end position="662"/>
    </location>
</feature>
<reference evidence="6 7" key="1">
    <citation type="journal article" date="2024" name="Nat. Commun.">
        <title>Phylogenomics reveals the evolutionary origins of lichenization in chlorophyte algae.</title>
        <authorList>
            <person name="Puginier C."/>
            <person name="Libourel C."/>
            <person name="Otte J."/>
            <person name="Skaloud P."/>
            <person name="Haon M."/>
            <person name="Grisel S."/>
            <person name="Petersen M."/>
            <person name="Berrin J.G."/>
            <person name="Delaux P.M."/>
            <person name="Dal Grande F."/>
            <person name="Keller J."/>
        </authorList>
    </citation>
    <scope>NUCLEOTIDE SEQUENCE [LARGE SCALE GENOMIC DNA]</scope>
    <source>
        <strain evidence="6 7">SAG 2036</strain>
    </source>
</reference>
<sequence length="709" mass="77433">MATARCACQAGLLFACAALVASSEIHNPGRQLQQTYAQAPSVPLAAVEHYDWNITLSQGAPDCFQRNIILVNNSFQPVLEVVQGNILEITVHNNLPAWFIDVAGGISLHWHGFSLVNNSWYDGTNYGSQCPIKVGQSFTYRFPVNEPAGTYLWHDHSQLYRSDGLNGVLIVKPREGSPEAWQYDADYPMLLGDWFHGEGDSLGITLNRPFDLTKANNITGHWRWIGLPQSLLINGHGMYQDCVIPGGLGDVAGSANYSANCSVQYYDIPPGRSVQQPEADPNNPGCSHTNFTVEEGGVYRFRIVANTLEAIQTICFEKHNITLIAVDAVPTEPISFGECMDVNSGQRADILLTADQEPGNYWITTQMNYRVGGPNGYAVLHYEGSSNHTLPTTPTPQPGAAEPLTLSQINSIETNRALLSGDESDSSAKALVENFRYFPGDQTTLAVPNADRLLGLNISQPLIEPTGQLRWAFNNIVQPSSPPCTPLLRDIALDQDWLGQHLAAPGFDTVLDPYEQVGNGSDALVFEAFSPMPLDPVTGLHVLQTDLGEVIEIVIQNGPGNAFNGDYRGGAEAASRNGSEAHPFHMHGHHFWLLATGNGTWDPSTSPAEYNLDNPAYRDTLTVLKGGWAALRFVSDNPGVWPFHCHLDAHFVIGHAMYIVEGTDRLPPMPEDMPVCSATCNQQFGPNTVPFVDSAYPDEFGPADNQNKR</sequence>
<feature type="signal peptide" evidence="2">
    <location>
        <begin position="1"/>
        <end position="22"/>
    </location>
</feature>
<feature type="domain" description="Plastocyanin-like" evidence="3">
    <location>
        <begin position="186"/>
        <end position="385"/>
    </location>
</feature>
<keyword evidence="2" id="KW-0732">Signal</keyword>
<protein>
    <recommendedName>
        <fullName evidence="8">Laccase</fullName>
    </recommendedName>
</protein>
<evidence type="ECO:0000313" key="6">
    <source>
        <dbReference type="EMBL" id="KAK9792751.1"/>
    </source>
</evidence>
<dbReference type="GO" id="GO:0016491">
    <property type="term" value="F:oxidoreductase activity"/>
    <property type="evidence" value="ECO:0007669"/>
    <property type="project" value="InterPro"/>
</dbReference>
<name>A0AAW1NS83_9CHLO</name>
<dbReference type="CDD" id="cd04206">
    <property type="entry name" value="CuRO_1_LCC_like"/>
    <property type="match status" value="1"/>
</dbReference>
<feature type="chain" id="PRO_5043318113" description="Laccase" evidence="2">
    <location>
        <begin position="23"/>
        <end position="709"/>
    </location>
</feature>
<dbReference type="InterPro" id="IPR011706">
    <property type="entry name" value="Cu-oxidase_C"/>
</dbReference>
<dbReference type="InterPro" id="IPR045087">
    <property type="entry name" value="Cu-oxidase_fam"/>
</dbReference>
<proteinExistence type="inferred from homology"/>
<evidence type="ECO:0000259" key="3">
    <source>
        <dbReference type="Pfam" id="PF00394"/>
    </source>
</evidence>
<dbReference type="InterPro" id="IPR008972">
    <property type="entry name" value="Cupredoxin"/>
</dbReference>
<evidence type="ECO:0000313" key="7">
    <source>
        <dbReference type="Proteomes" id="UP001465755"/>
    </source>
</evidence>
<dbReference type="Pfam" id="PF07732">
    <property type="entry name" value="Cu-oxidase_3"/>
    <property type="match status" value="1"/>
</dbReference>
<dbReference type="PROSITE" id="PS51257">
    <property type="entry name" value="PROKAR_LIPOPROTEIN"/>
    <property type="match status" value="1"/>
</dbReference>
<feature type="domain" description="Plastocyanin-like" evidence="5">
    <location>
        <begin position="57"/>
        <end position="175"/>
    </location>
</feature>
<dbReference type="EMBL" id="JALJOQ010000158">
    <property type="protein sequence ID" value="KAK9792751.1"/>
    <property type="molecule type" value="Genomic_DNA"/>
</dbReference>
<dbReference type="CDD" id="cd04205">
    <property type="entry name" value="CuRO_2_LCC_like"/>
    <property type="match status" value="1"/>
</dbReference>
<dbReference type="Gene3D" id="2.60.40.420">
    <property type="entry name" value="Cupredoxins - blue copper proteins"/>
    <property type="match status" value="3"/>
</dbReference>
<dbReference type="Pfam" id="PF00394">
    <property type="entry name" value="Cu-oxidase"/>
    <property type="match status" value="1"/>
</dbReference>
<dbReference type="GO" id="GO:0005507">
    <property type="term" value="F:copper ion binding"/>
    <property type="evidence" value="ECO:0007669"/>
    <property type="project" value="InterPro"/>
</dbReference>
<dbReference type="AlphaFoldDB" id="A0AAW1NS83"/>
<dbReference type="PANTHER" id="PTHR11709">
    <property type="entry name" value="MULTI-COPPER OXIDASE"/>
    <property type="match status" value="1"/>
</dbReference>
<comment type="caution">
    <text evidence="6">The sequence shown here is derived from an EMBL/GenBank/DDBJ whole genome shotgun (WGS) entry which is preliminary data.</text>
</comment>
<dbReference type="PANTHER" id="PTHR11709:SF511">
    <property type="entry name" value="LACCASE"/>
    <property type="match status" value="1"/>
</dbReference>
<evidence type="ECO:0000259" key="4">
    <source>
        <dbReference type="Pfam" id="PF07731"/>
    </source>
</evidence>
<evidence type="ECO:0000256" key="1">
    <source>
        <dbReference type="ARBA" id="ARBA00010609"/>
    </source>
</evidence>
<accession>A0AAW1NS83</accession>
<dbReference type="SUPFAM" id="SSF49503">
    <property type="entry name" value="Cupredoxins"/>
    <property type="match status" value="3"/>
</dbReference>
<comment type="similarity">
    <text evidence="1">Belongs to the multicopper oxidase family.</text>
</comment>
<dbReference type="Pfam" id="PF07731">
    <property type="entry name" value="Cu-oxidase_2"/>
    <property type="match status" value="1"/>
</dbReference>
<dbReference type="InterPro" id="IPR011707">
    <property type="entry name" value="Cu-oxidase-like_N"/>
</dbReference>
<evidence type="ECO:0000259" key="5">
    <source>
        <dbReference type="Pfam" id="PF07732"/>
    </source>
</evidence>